<sequence>MFWIYVIWEICPLCAGLIIIGDAKQAALAVGLEVGLATLLVGLVSTTNGLARIVIGVVYDRFGLSVVVALSSLAAFVGALALAFSFVPGMRMPILFVIGAFLVGFSYGCIPVISSAFTLGQYGPGRYPENLALANFAMTPAAILSSLVAASAREVGGAVNGDFAVYVVVSVVTLVALVVFAVFARQLRRKEAKEQ</sequence>
<dbReference type="InterPro" id="IPR011701">
    <property type="entry name" value="MFS"/>
</dbReference>
<dbReference type="Gene3D" id="1.20.1250.20">
    <property type="entry name" value="MFS general substrate transporter like domains"/>
    <property type="match status" value="1"/>
</dbReference>
<feature type="transmembrane region" description="Helical" evidence="1">
    <location>
        <begin position="93"/>
        <end position="119"/>
    </location>
</feature>
<feature type="transmembrane region" description="Helical" evidence="1">
    <location>
        <begin position="39"/>
        <end position="59"/>
    </location>
</feature>
<dbReference type="EMBL" id="VSSQ01098069">
    <property type="protein sequence ID" value="MPN41186.1"/>
    <property type="molecule type" value="Genomic_DNA"/>
</dbReference>
<gene>
    <name evidence="2" type="ORF">SDC9_188728</name>
</gene>
<dbReference type="Pfam" id="PF07690">
    <property type="entry name" value="MFS_1"/>
    <property type="match status" value="1"/>
</dbReference>
<protein>
    <recommendedName>
        <fullName evidence="3">Major facilitator superfamily (MFS) profile domain-containing protein</fullName>
    </recommendedName>
</protein>
<keyword evidence="1" id="KW-0812">Transmembrane</keyword>
<dbReference type="InterPro" id="IPR036259">
    <property type="entry name" value="MFS_trans_sf"/>
</dbReference>
<accession>A0A645HRH5</accession>
<dbReference type="SUPFAM" id="SSF103473">
    <property type="entry name" value="MFS general substrate transporter"/>
    <property type="match status" value="1"/>
</dbReference>
<dbReference type="GO" id="GO:0022857">
    <property type="term" value="F:transmembrane transporter activity"/>
    <property type="evidence" value="ECO:0007669"/>
    <property type="project" value="InterPro"/>
</dbReference>
<name>A0A645HRH5_9ZZZZ</name>
<dbReference type="AlphaFoldDB" id="A0A645HRH5"/>
<feature type="transmembrane region" description="Helical" evidence="1">
    <location>
        <begin position="163"/>
        <end position="184"/>
    </location>
</feature>
<keyword evidence="1" id="KW-0472">Membrane</keyword>
<evidence type="ECO:0000313" key="2">
    <source>
        <dbReference type="EMBL" id="MPN41186.1"/>
    </source>
</evidence>
<evidence type="ECO:0008006" key="3">
    <source>
        <dbReference type="Google" id="ProtNLM"/>
    </source>
</evidence>
<organism evidence="2">
    <name type="scientific">bioreactor metagenome</name>
    <dbReference type="NCBI Taxonomy" id="1076179"/>
    <lineage>
        <taxon>unclassified sequences</taxon>
        <taxon>metagenomes</taxon>
        <taxon>ecological metagenomes</taxon>
    </lineage>
</organism>
<reference evidence="2" key="1">
    <citation type="submission" date="2019-08" db="EMBL/GenBank/DDBJ databases">
        <authorList>
            <person name="Kucharzyk K."/>
            <person name="Murdoch R.W."/>
            <person name="Higgins S."/>
            <person name="Loffler F."/>
        </authorList>
    </citation>
    <scope>NUCLEOTIDE SEQUENCE</scope>
</reference>
<feature type="transmembrane region" description="Helical" evidence="1">
    <location>
        <begin position="131"/>
        <end position="151"/>
    </location>
</feature>
<keyword evidence="1" id="KW-1133">Transmembrane helix</keyword>
<feature type="transmembrane region" description="Helical" evidence="1">
    <location>
        <begin position="66"/>
        <end position="87"/>
    </location>
</feature>
<comment type="caution">
    <text evidence="2">The sequence shown here is derived from an EMBL/GenBank/DDBJ whole genome shotgun (WGS) entry which is preliminary data.</text>
</comment>
<evidence type="ECO:0000256" key="1">
    <source>
        <dbReference type="SAM" id="Phobius"/>
    </source>
</evidence>
<proteinExistence type="predicted"/>